<proteinExistence type="predicted"/>
<dbReference type="AlphaFoldDB" id="A0A1G1ZSB8"/>
<dbReference type="EMBL" id="MHJL01000036">
    <property type="protein sequence ID" value="OGY66737.1"/>
    <property type="molecule type" value="Genomic_DNA"/>
</dbReference>
<evidence type="ECO:0000313" key="2">
    <source>
        <dbReference type="Proteomes" id="UP000177690"/>
    </source>
</evidence>
<reference evidence="1 2" key="1">
    <citation type="journal article" date="2016" name="Nat. Commun.">
        <title>Thousands of microbial genomes shed light on interconnected biogeochemical processes in an aquifer system.</title>
        <authorList>
            <person name="Anantharaman K."/>
            <person name="Brown C.T."/>
            <person name="Hug L.A."/>
            <person name="Sharon I."/>
            <person name="Castelle C.J."/>
            <person name="Probst A.J."/>
            <person name="Thomas B.C."/>
            <person name="Singh A."/>
            <person name="Wilkins M.J."/>
            <person name="Karaoz U."/>
            <person name="Brodie E.L."/>
            <person name="Williams K.H."/>
            <person name="Hubbard S.S."/>
            <person name="Banfield J.F."/>
        </authorList>
    </citation>
    <scope>NUCLEOTIDE SEQUENCE [LARGE SCALE GENOMIC DNA]</scope>
</reference>
<organism evidence="1 2">
    <name type="scientific">Candidatus Harrisonbacteria bacterium RIFCSPLOWO2_02_FULL_41_13b</name>
    <dbReference type="NCBI Taxonomy" id="1798409"/>
    <lineage>
        <taxon>Bacteria</taxon>
        <taxon>Candidatus Harrisoniibacteriota</taxon>
    </lineage>
</organism>
<sequence>MLLMLSKEKLQTLYFKRGKSMQDIATILNCSLSKIKYWMEKYSLQTRSISEAIYLKHNPDGDPFRFRYPKNIKEGVLFGLGLGLYWGEGTKANLNSIRLGNTDPQLIKKFIEFLVHFFSIKKRDFKFGLQLFNDIGVLEAMDFWTKNLKINRSQFFKPTITKSGSIGTYKKKSKYGVITVMYHNKKLRNLLVSLLPM</sequence>
<accession>A0A1G1ZSB8</accession>
<gene>
    <name evidence="1" type="ORF">A3I24_04420</name>
</gene>
<protein>
    <recommendedName>
        <fullName evidence="3">Homing endonuclease LAGLIDADG domain-containing protein</fullName>
    </recommendedName>
</protein>
<name>A0A1G1ZSB8_9BACT</name>
<evidence type="ECO:0000313" key="1">
    <source>
        <dbReference type="EMBL" id="OGY66737.1"/>
    </source>
</evidence>
<comment type="caution">
    <text evidence="1">The sequence shown here is derived from an EMBL/GenBank/DDBJ whole genome shotgun (WGS) entry which is preliminary data.</text>
</comment>
<dbReference type="Proteomes" id="UP000177690">
    <property type="component" value="Unassembled WGS sequence"/>
</dbReference>
<evidence type="ECO:0008006" key="3">
    <source>
        <dbReference type="Google" id="ProtNLM"/>
    </source>
</evidence>